<feature type="chain" id="PRO_5040963047" evidence="1">
    <location>
        <begin position="20"/>
        <end position="100"/>
    </location>
</feature>
<keyword evidence="1" id="KW-0732">Signal</keyword>
<reference evidence="2" key="1">
    <citation type="submission" date="2022-09" db="EMBL/GenBank/DDBJ databases">
        <authorList>
            <person name="Yuan C."/>
            <person name="Ke Z."/>
        </authorList>
    </citation>
    <scope>NUCLEOTIDE SEQUENCE</scope>
    <source>
        <strain evidence="2">LB-8</strain>
    </source>
</reference>
<feature type="signal peptide" evidence="1">
    <location>
        <begin position="1"/>
        <end position="19"/>
    </location>
</feature>
<evidence type="ECO:0000313" key="2">
    <source>
        <dbReference type="EMBL" id="MCU7550507.1"/>
    </source>
</evidence>
<accession>A0A9X3BI07</accession>
<dbReference type="EMBL" id="JAOTIF010000012">
    <property type="protein sequence ID" value="MCU7550507.1"/>
    <property type="molecule type" value="Genomic_DNA"/>
</dbReference>
<name>A0A9X3BI07_9BACT</name>
<protein>
    <submittedName>
        <fullName evidence="2">Uncharacterized protein</fullName>
    </submittedName>
</protein>
<reference evidence="2" key="2">
    <citation type="submission" date="2023-04" db="EMBL/GenBank/DDBJ databases">
        <title>Paracnuella aquatica gen. nov., sp. nov., a member of the family Chitinophagaceae isolated from a hot spring.</title>
        <authorList>
            <person name="Wang C."/>
        </authorList>
    </citation>
    <scope>NUCLEOTIDE SEQUENCE</scope>
    <source>
        <strain evidence="2">LB-8</strain>
    </source>
</reference>
<gene>
    <name evidence="2" type="ORF">OCK74_15420</name>
</gene>
<keyword evidence="3" id="KW-1185">Reference proteome</keyword>
<comment type="caution">
    <text evidence="2">The sequence shown here is derived from an EMBL/GenBank/DDBJ whole genome shotgun (WGS) entry which is preliminary data.</text>
</comment>
<evidence type="ECO:0000256" key="1">
    <source>
        <dbReference type="SAM" id="SignalP"/>
    </source>
</evidence>
<dbReference type="AlphaFoldDB" id="A0A9X3BI07"/>
<proteinExistence type="predicted"/>
<dbReference type="Proteomes" id="UP001155483">
    <property type="component" value="Unassembled WGS sequence"/>
</dbReference>
<organism evidence="2 3">
    <name type="scientific">Paraflavisolibacter caeni</name>
    <dbReference type="NCBI Taxonomy" id="2982496"/>
    <lineage>
        <taxon>Bacteria</taxon>
        <taxon>Pseudomonadati</taxon>
        <taxon>Bacteroidota</taxon>
        <taxon>Chitinophagia</taxon>
        <taxon>Chitinophagales</taxon>
        <taxon>Chitinophagaceae</taxon>
        <taxon>Paraflavisolibacter</taxon>
    </lineage>
</organism>
<sequence>MKKAAAFILLLIIFISAFTPCRLLDDCADDQVAASHHHEEKKDCNCSPFFTCSSCLGFVCISKPVSLPALIPEITIHYEKKINIILSSYTSKLLHPPQAA</sequence>
<dbReference type="RefSeq" id="WP_279297947.1">
    <property type="nucleotide sequence ID" value="NZ_JAOTIF010000012.1"/>
</dbReference>
<evidence type="ECO:0000313" key="3">
    <source>
        <dbReference type="Proteomes" id="UP001155483"/>
    </source>
</evidence>